<protein>
    <submittedName>
        <fullName evidence="1">Uncharacterized protein</fullName>
    </submittedName>
</protein>
<proteinExistence type="predicted"/>
<comment type="caution">
    <text evidence="1">The sequence shown here is derived from an EMBL/GenBank/DDBJ whole genome shotgun (WGS) entry which is preliminary data.</text>
</comment>
<name>A0ACB9LNW5_9MYRT</name>
<evidence type="ECO:0000313" key="1">
    <source>
        <dbReference type="EMBL" id="KAI4313066.1"/>
    </source>
</evidence>
<keyword evidence="2" id="KW-1185">Reference proteome</keyword>
<gene>
    <name evidence="1" type="ORF">MLD38_037842</name>
</gene>
<organism evidence="1 2">
    <name type="scientific">Melastoma candidum</name>
    <dbReference type="NCBI Taxonomy" id="119954"/>
    <lineage>
        <taxon>Eukaryota</taxon>
        <taxon>Viridiplantae</taxon>
        <taxon>Streptophyta</taxon>
        <taxon>Embryophyta</taxon>
        <taxon>Tracheophyta</taxon>
        <taxon>Spermatophyta</taxon>
        <taxon>Magnoliopsida</taxon>
        <taxon>eudicotyledons</taxon>
        <taxon>Gunneridae</taxon>
        <taxon>Pentapetalae</taxon>
        <taxon>rosids</taxon>
        <taxon>malvids</taxon>
        <taxon>Myrtales</taxon>
        <taxon>Melastomataceae</taxon>
        <taxon>Melastomatoideae</taxon>
        <taxon>Melastomateae</taxon>
        <taxon>Melastoma</taxon>
    </lineage>
</organism>
<sequence length="1158" mass="134232">MVDRNLGSIKLTIPPFQGKNDPDKYIEWERKVDLVFDCHNYSEEKKVKLAAVAFIDYAIVWWDQLMVTKRRNRERPINNWEDMKAVMRRRFVPSHYYRDLHLKLQSLKQGTNSVEEYHKEMEIAMIRANVEEDREATMARFICGLNREIANVVELQHYVELEEVVHMAMKVERQLKKGGRSSSRFESSNSNSKWTSKHEGSGSKWAGSKQGERSEGHKPTFKSSTDSKEKGNSSFQTQRNRDIKCFRCLGSGHYASQCPNKRAMILLDNGEIESAEEHESDADSMPSLEDADEVEHPVTVPMEASHLLLGRPWQFDRRTTHDGYLNRYSFKKDGRSVTLAPLPPHQVFEEQLRIKKSIAASSKERMSVPVLKEKEGENERKASREKSKKPSDEKGKCASSSIERKERQKKSCFTKEGELESVRRGQRPMILLLYKEAYLSTNSNPSLPSVVVSLLQEFDDVFPKEMPAELPPIRGIEHQIDFIPGAPIPNRPAYRYSPQEAKELQKQVDELLSKGYVRESMSPCSLPVLLVPKKDGTWRIKNEHDHVNHLRSVLEALRHEKLYANLKKCEFFLESVVFLGFVVSSRGVEVDEEKVRAIREWPTPTTISEVRSFHGLAGFYRRFVLDFSTIASPLTDIIKKDVGFRWGTEQEKAFKTLKEKLSSAPLLMLPDFSKPFEIECDASGIGIGSVLMQEKRPIAYFSEKLSGAALNYSTYDKELYALVRALETWQHYLWSQEFVIHTDHESLKHLKDQGKLNRRHTRWIQFIEMFPYVIQYKTGKENIVADALFRRYTLISTLDAKFLGFEHIKELYLHDHDFKEVFSECEKGSFGKFYRHEGYLFRENKLCIPQGSMRELLVREAHGGGLMGHFGVTKTLNVLREHFFWPHMKRDVMRICLRCIKCKKAKSKIQPHGLYMPLPVPSHPWTDVSMDFILGLPRTRNGKDSIFVVVDRFSKMAHFIPCKKTDDAKHVADLFFREIVRLHGIPRTIVSDRDVKFLSHFWRVLWGKLGTKLLFSTTCHPQTDGQTEVVNRTLGTLLRAVIKKNLKAWEECIPFIEFAYNRVVHSSTMFSPFEIVYGFNPLTPLDLTPLPSDEITSLDGKHKAELVKKIHEEARSRILHKNEQAADQANRRRKHVTFKPGDLVWAHFRKERFEDESF</sequence>
<dbReference type="EMBL" id="CM042890">
    <property type="protein sequence ID" value="KAI4313066.1"/>
    <property type="molecule type" value="Genomic_DNA"/>
</dbReference>
<accession>A0ACB9LNW5</accession>
<dbReference type="Proteomes" id="UP001057402">
    <property type="component" value="Chromosome 11"/>
</dbReference>
<reference evidence="2" key="1">
    <citation type="journal article" date="2023" name="Front. Plant Sci.">
        <title>Chromosomal-level genome assembly of Melastoma candidum provides insights into trichome evolution.</title>
        <authorList>
            <person name="Zhong Y."/>
            <person name="Wu W."/>
            <person name="Sun C."/>
            <person name="Zou P."/>
            <person name="Liu Y."/>
            <person name="Dai S."/>
            <person name="Zhou R."/>
        </authorList>
    </citation>
    <scope>NUCLEOTIDE SEQUENCE [LARGE SCALE GENOMIC DNA]</scope>
</reference>
<evidence type="ECO:0000313" key="2">
    <source>
        <dbReference type="Proteomes" id="UP001057402"/>
    </source>
</evidence>